<dbReference type="VEuPathDB" id="FungiDB:GMDG_07514"/>
<dbReference type="EMBL" id="GL573400">
    <property type="protein sequence ID" value="ELR05671.1"/>
    <property type="molecule type" value="Genomic_DNA"/>
</dbReference>
<dbReference type="InParanoid" id="L8G161"/>
<sequence>MLFLLLRLIYRSWRLMRRTRVILLLSALAAEPAARQGTMPGAVASLINEVGEHNWPLWLFLVGGGYGGLRLGGTGDWGVTGYIDLFKTYRVYRSFYALYGVYGSFAL</sequence>
<evidence type="ECO:0000313" key="2">
    <source>
        <dbReference type="EMBL" id="ELR05671.1"/>
    </source>
</evidence>
<proteinExistence type="predicted"/>
<keyword evidence="3" id="KW-1185">Reference proteome</keyword>
<feature type="signal peptide" evidence="1">
    <location>
        <begin position="1"/>
        <end position="34"/>
    </location>
</feature>
<gene>
    <name evidence="2" type="ORF">GMDG_07514</name>
</gene>
<accession>L8G161</accession>
<dbReference type="HOGENOM" id="CLU_2211099_0_0_1"/>
<feature type="chain" id="PRO_5003989699" evidence="1">
    <location>
        <begin position="35"/>
        <end position="107"/>
    </location>
</feature>
<dbReference type="AlphaFoldDB" id="L8G161"/>
<name>L8G161_PSED2</name>
<reference evidence="3" key="1">
    <citation type="submission" date="2010-09" db="EMBL/GenBank/DDBJ databases">
        <title>The genome sequence of Geomyces destructans 20631-21.</title>
        <authorList>
            <consortium name="The Broad Institute Genome Sequencing Platform"/>
            <person name="Cuomo C.A."/>
            <person name="Blehert D.S."/>
            <person name="Lorch J.M."/>
            <person name="Young S.K."/>
            <person name="Zeng Q."/>
            <person name="Gargeya S."/>
            <person name="Fitzgerald M."/>
            <person name="Haas B."/>
            <person name="Abouelleil A."/>
            <person name="Alvarado L."/>
            <person name="Arachchi H.M."/>
            <person name="Berlin A."/>
            <person name="Brown A."/>
            <person name="Chapman S.B."/>
            <person name="Chen Z."/>
            <person name="Dunbar C."/>
            <person name="Freedman E."/>
            <person name="Gearin G."/>
            <person name="Gellesch M."/>
            <person name="Goldberg J."/>
            <person name="Griggs A."/>
            <person name="Gujja S."/>
            <person name="Heiman D."/>
            <person name="Howarth C."/>
            <person name="Larson L."/>
            <person name="Lui A."/>
            <person name="MacDonald P.J.P."/>
            <person name="Montmayeur A."/>
            <person name="Murphy C."/>
            <person name="Neiman D."/>
            <person name="Pearson M."/>
            <person name="Priest M."/>
            <person name="Roberts A."/>
            <person name="Saif S."/>
            <person name="Shea T."/>
            <person name="Shenoy N."/>
            <person name="Sisk P."/>
            <person name="Stolte C."/>
            <person name="Sykes S."/>
            <person name="Wortman J."/>
            <person name="Nusbaum C."/>
            <person name="Birren B."/>
        </authorList>
    </citation>
    <scope>NUCLEOTIDE SEQUENCE [LARGE SCALE GENOMIC DNA]</scope>
    <source>
        <strain evidence="3">ATCC MYA-4855 / 20631-21</strain>
    </source>
</reference>
<organism evidence="2 3">
    <name type="scientific">Pseudogymnoascus destructans (strain ATCC MYA-4855 / 20631-21)</name>
    <name type="common">Bat white-nose syndrome fungus</name>
    <name type="synonym">Geomyces destructans</name>
    <dbReference type="NCBI Taxonomy" id="658429"/>
    <lineage>
        <taxon>Eukaryota</taxon>
        <taxon>Fungi</taxon>
        <taxon>Dikarya</taxon>
        <taxon>Ascomycota</taxon>
        <taxon>Pezizomycotina</taxon>
        <taxon>Leotiomycetes</taxon>
        <taxon>Thelebolales</taxon>
        <taxon>Thelebolaceae</taxon>
        <taxon>Pseudogymnoascus</taxon>
    </lineage>
</organism>
<protein>
    <submittedName>
        <fullName evidence="2">Uncharacterized protein</fullName>
    </submittedName>
</protein>
<keyword evidence="1" id="KW-0732">Signal</keyword>
<evidence type="ECO:0000256" key="1">
    <source>
        <dbReference type="SAM" id="SignalP"/>
    </source>
</evidence>
<evidence type="ECO:0000313" key="3">
    <source>
        <dbReference type="Proteomes" id="UP000011064"/>
    </source>
</evidence>
<dbReference type="Proteomes" id="UP000011064">
    <property type="component" value="Unassembled WGS sequence"/>
</dbReference>